<protein>
    <submittedName>
        <fullName evidence="1">Uncharacterized protein</fullName>
    </submittedName>
</protein>
<proteinExistence type="predicted"/>
<dbReference type="AlphaFoldDB" id="A0A0F9AWH9"/>
<organism evidence="1">
    <name type="scientific">marine sediment metagenome</name>
    <dbReference type="NCBI Taxonomy" id="412755"/>
    <lineage>
        <taxon>unclassified sequences</taxon>
        <taxon>metagenomes</taxon>
        <taxon>ecological metagenomes</taxon>
    </lineage>
</organism>
<gene>
    <name evidence="1" type="ORF">LCGC14_2799920</name>
</gene>
<sequence length="170" mass="18627">MSTVSLTAQVWSCAHPKINGENAERAQGARTFDPALNTVSHIIRPANDPMSGRPSYLSAANGTGGLYTLGYAGLNPTDWMALETGLRQVEFQANMPHTKFYDTGEGWNRAAWISQKAGTPGAACAMYNGPDAYTSTPYQSNQHGQTMTSADRQKYLSALYQQYNKNNPYY</sequence>
<comment type="caution">
    <text evidence="1">The sequence shown here is derived from an EMBL/GenBank/DDBJ whole genome shotgun (WGS) entry which is preliminary data.</text>
</comment>
<name>A0A0F9AWH9_9ZZZZ</name>
<reference evidence="1" key="1">
    <citation type="journal article" date="2015" name="Nature">
        <title>Complex archaea that bridge the gap between prokaryotes and eukaryotes.</title>
        <authorList>
            <person name="Spang A."/>
            <person name="Saw J.H."/>
            <person name="Jorgensen S.L."/>
            <person name="Zaremba-Niedzwiedzka K."/>
            <person name="Martijn J."/>
            <person name="Lind A.E."/>
            <person name="van Eijk R."/>
            <person name="Schleper C."/>
            <person name="Guy L."/>
            <person name="Ettema T.J."/>
        </authorList>
    </citation>
    <scope>NUCLEOTIDE SEQUENCE</scope>
</reference>
<dbReference type="EMBL" id="LAZR01052510">
    <property type="protein sequence ID" value="KKK82784.1"/>
    <property type="molecule type" value="Genomic_DNA"/>
</dbReference>
<accession>A0A0F9AWH9</accession>
<evidence type="ECO:0000313" key="1">
    <source>
        <dbReference type="EMBL" id="KKK82784.1"/>
    </source>
</evidence>